<dbReference type="PANTHER" id="PTHR31325">
    <property type="entry name" value="OS01G0798800 PROTEIN-RELATED"/>
    <property type="match status" value="1"/>
</dbReference>
<dbReference type="Pfam" id="PF13968">
    <property type="entry name" value="DUF4220"/>
    <property type="match status" value="1"/>
</dbReference>
<feature type="transmembrane region" description="Helical" evidence="1">
    <location>
        <begin position="87"/>
        <end position="109"/>
    </location>
</feature>
<keyword evidence="1" id="KW-0812">Transmembrane</keyword>
<dbReference type="Gramene" id="TraesCS2B03G0307200.1">
    <property type="protein sequence ID" value="TraesCS2B03G0307200.1.CDS1"/>
    <property type="gene ID" value="TraesCS2B03G0307200"/>
</dbReference>
<accession>A0A3B6C093</accession>
<dbReference type="InterPro" id="IPR025315">
    <property type="entry name" value="DUF4220"/>
</dbReference>
<organism evidence="3">
    <name type="scientific">Triticum aestivum</name>
    <name type="common">Wheat</name>
    <dbReference type="NCBI Taxonomy" id="4565"/>
    <lineage>
        <taxon>Eukaryota</taxon>
        <taxon>Viridiplantae</taxon>
        <taxon>Streptophyta</taxon>
        <taxon>Embryophyta</taxon>
        <taxon>Tracheophyta</taxon>
        <taxon>Spermatophyta</taxon>
        <taxon>Magnoliopsida</taxon>
        <taxon>Liliopsida</taxon>
        <taxon>Poales</taxon>
        <taxon>Poaceae</taxon>
        <taxon>BOP clade</taxon>
        <taxon>Pooideae</taxon>
        <taxon>Triticodae</taxon>
        <taxon>Triticeae</taxon>
        <taxon>Triticinae</taxon>
        <taxon>Triticum</taxon>
    </lineage>
</organism>
<keyword evidence="1" id="KW-0472">Membrane</keyword>
<reference evidence="3" key="1">
    <citation type="submission" date="2018-08" db="EMBL/GenBank/DDBJ databases">
        <authorList>
            <person name="Rossello M."/>
        </authorList>
    </citation>
    <scope>NUCLEOTIDE SEQUENCE [LARGE SCALE GENOMIC DNA]</scope>
    <source>
        <strain evidence="3">cv. Chinese Spring</strain>
    </source>
</reference>
<keyword evidence="4" id="KW-1185">Reference proteome</keyword>
<dbReference type="Gramene" id="TraesCS2B02G125000.1">
    <property type="protein sequence ID" value="TraesCS2B02G125000.1.cds1"/>
    <property type="gene ID" value="TraesCS2B02G125000"/>
</dbReference>
<keyword evidence="1" id="KW-1133">Transmembrane helix</keyword>
<reference evidence="3" key="2">
    <citation type="submission" date="2018-10" db="UniProtKB">
        <authorList>
            <consortium name="EnsemblPlants"/>
        </authorList>
    </citation>
    <scope>IDENTIFICATION</scope>
</reference>
<evidence type="ECO:0000259" key="2">
    <source>
        <dbReference type="Pfam" id="PF13968"/>
    </source>
</evidence>
<dbReference type="EnsemblPlants" id="TraesCS2B02G125000.1">
    <property type="protein sequence ID" value="TraesCS2B02G125000.1.cds1"/>
    <property type="gene ID" value="TraesCS2B02G125000"/>
</dbReference>
<evidence type="ECO:0000256" key="1">
    <source>
        <dbReference type="SAM" id="Phobius"/>
    </source>
</evidence>
<dbReference type="STRING" id="4565.A0A3B6C093"/>
<name>A0A3B6C093_WHEAT</name>
<dbReference type="Gramene" id="TraesRN2B0100315000.1">
    <property type="protein sequence ID" value="TraesRN2B0100315000.1"/>
    <property type="gene ID" value="TraesRN2B0100315000"/>
</dbReference>
<dbReference type="Gramene" id="TraesROB_scaffold_020613_01G000200.1">
    <property type="protein sequence ID" value="TraesROB_scaffold_020613_01G000200.1"/>
    <property type="gene ID" value="TraesROB_scaffold_020613_01G000200"/>
</dbReference>
<evidence type="ECO:0000313" key="3">
    <source>
        <dbReference type="EnsemblPlants" id="TraesCS2B02G125000.1.cds1"/>
    </source>
</evidence>
<proteinExistence type="predicted"/>
<dbReference type="OrthoDB" id="1689146at2759"/>
<protein>
    <recommendedName>
        <fullName evidence="2">DUF4220 domain-containing protein</fullName>
    </recommendedName>
</protein>
<evidence type="ECO:0000313" key="4">
    <source>
        <dbReference type="Proteomes" id="UP000019116"/>
    </source>
</evidence>
<dbReference type="Gramene" id="TraesCAD_scaffold_009945_01G000100.1">
    <property type="protein sequence ID" value="TraesCAD_scaffold_009945_01G000100.1"/>
    <property type="gene ID" value="TraesCAD_scaffold_009945_01G000100"/>
</dbReference>
<feature type="transmembrane region" description="Helical" evidence="1">
    <location>
        <begin position="15"/>
        <end position="34"/>
    </location>
</feature>
<dbReference type="Proteomes" id="UP000019116">
    <property type="component" value="Chromosome 2B"/>
</dbReference>
<sequence length="119" mass="13473">MGFSAFVLWWRSVQVYVAVGGSATAQVLLFVLGFARKFDIPPWVRLCIWLAFLSSDALVIYALAALLNRPTLQKDFPAHDIGNHDLQVFWAPILLIYLSGQPMMTAYNIEDNELWGRTL</sequence>
<dbReference type="AlphaFoldDB" id="A0A3B6C093"/>
<feature type="transmembrane region" description="Helical" evidence="1">
    <location>
        <begin position="46"/>
        <end position="67"/>
    </location>
</feature>
<feature type="domain" description="DUF4220" evidence="2">
    <location>
        <begin position="49"/>
        <end position="119"/>
    </location>
</feature>